<sequence length="120" mass="13692">MSHGSGGDLHSQCPMLLIDYLLLIRKDLLAGRLAMHIGEPNVEHMAGFVNGYHSCMISNDIHDEEYGHFFEWLIAKGEFPGEGWAAKYLRDCHGNHEQAIRKYLDFAAEFAAQNRRTREC</sequence>
<dbReference type="RefSeq" id="WP_272135212.1">
    <property type="nucleotide sequence ID" value="NZ_JAQNDM010000002.1"/>
</dbReference>
<accession>A0ABT5D6P2</accession>
<name>A0ABT5D6P2_9BACT</name>
<evidence type="ECO:0008006" key="3">
    <source>
        <dbReference type="Google" id="ProtNLM"/>
    </source>
</evidence>
<keyword evidence="2" id="KW-1185">Reference proteome</keyword>
<evidence type="ECO:0000313" key="2">
    <source>
        <dbReference type="Proteomes" id="UP001221838"/>
    </source>
</evidence>
<gene>
    <name evidence="1" type="ORF">POL68_05465</name>
</gene>
<protein>
    <recommendedName>
        <fullName evidence="3">DUF4240 domain-containing protein</fullName>
    </recommendedName>
</protein>
<comment type="caution">
    <text evidence="1">The sequence shown here is derived from an EMBL/GenBank/DDBJ whole genome shotgun (WGS) entry which is preliminary data.</text>
</comment>
<reference evidence="1 2" key="1">
    <citation type="submission" date="2022-11" db="EMBL/GenBank/DDBJ databases">
        <title>Minimal conservation of predation-associated metabolite biosynthetic gene clusters underscores biosynthetic potential of Myxococcota including descriptions for ten novel species: Archangium lansinium sp. nov., Myxococcus landrumus sp. nov., Nannocystis bai.</title>
        <authorList>
            <person name="Ahearne A."/>
            <person name="Stevens C."/>
            <person name="Dowd S."/>
        </authorList>
    </citation>
    <scope>NUCLEOTIDE SEQUENCE [LARGE SCALE GENOMIC DNA]</scope>
    <source>
        <strain evidence="1 2">NCWAL01</strain>
    </source>
</reference>
<proteinExistence type="predicted"/>
<dbReference type="EMBL" id="JAQNDM010000002">
    <property type="protein sequence ID" value="MDC0707912.1"/>
    <property type="molecule type" value="Genomic_DNA"/>
</dbReference>
<evidence type="ECO:0000313" key="1">
    <source>
        <dbReference type="EMBL" id="MDC0707912.1"/>
    </source>
</evidence>
<dbReference type="Proteomes" id="UP001221838">
    <property type="component" value="Unassembled WGS sequence"/>
</dbReference>
<organism evidence="1 2">
    <name type="scientific">Stigmatella ashevillensis</name>
    <dbReference type="NCBI Taxonomy" id="2995309"/>
    <lineage>
        <taxon>Bacteria</taxon>
        <taxon>Pseudomonadati</taxon>
        <taxon>Myxococcota</taxon>
        <taxon>Myxococcia</taxon>
        <taxon>Myxococcales</taxon>
        <taxon>Cystobacterineae</taxon>
        <taxon>Archangiaceae</taxon>
        <taxon>Stigmatella</taxon>
    </lineage>
</organism>